<evidence type="ECO:0000256" key="1">
    <source>
        <dbReference type="SAM" id="MobiDB-lite"/>
    </source>
</evidence>
<evidence type="ECO:0000313" key="4">
    <source>
        <dbReference type="Proteomes" id="UP000236333"/>
    </source>
</evidence>
<evidence type="ECO:0000313" key="3">
    <source>
        <dbReference type="EMBL" id="PNH12196.1"/>
    </source>
</evidence>
<dbReference type="Pfam" id="PF26215">
    <property type="entry name" value="HTH_animal"/>
    <property type="match status" value="1"/>
</dbReference>
<organism evidence="3 4">
    <name type="scientific">Tetrabaena socialis</name>
    <dbReference type="NCBI Taxonomy" id="47790"/>
    <lineage>
        <taxon>Eukaryota</taxon>
        <taxon>Viridiplantae</taxon>
        <taxon>Chlorophyta</taxon>
        <taxon>core chlorophytes</taxon>
        <taxon>Chlorophyceae</taxon>
        <taxon>CS clade</taxon>
        <taxon>Chlamydomonadales</taxon>
        <taxon>Tetrabaenaceae</taxon>
        <taxon>Tetrabaena</taxon>
    </lineage>
</organism>
<reference evidence="3 4" key="1">
    <citation type="journal article" date="2017" name="Mol. Biol. Evol.">
        <title>The 4-celled Tetrabaena socialis nuclear genome reveals the essential components for genetic control of cell number at the origin of multicellularity in the volvocine lineage.</title>
        <authorList>
            <person name="Featherston J."/>
            <person name="Arakaki Y."/>
            <person name="Hanschen E.R."/>
            <person name="Ferris P.J."/>
            <person name="Michod R.E."/>
            <person name="Olson B.J.S.C."/>
            <person name="Nozaki H."/>
            <person name="Durand P.M."/>
        </authorList>
    </citation>
    <scope>NUCLEOTIDE SEQUENCE [LARGE SCALE GENOMIC DNA]</scope>
    <source>
        <strain evidence="3 4">NIES-571</strain>
    </source>
</reference>
<name>A0A2J8AI50_9CHLO</name>
<evidence type="ECO:0000259" key="2">
    <source>
        <dbReference type="Pfam" id="PF26215"/>
    </source>
</evidence>
<dbReference type="AlphaFoldDB" id="A0A2J8AI50"/>
<dbReference type="Proteomes" id="UP000236333">
    <property type="component" value="Unassembled WGS sequence"/>
</dbReference>
<dbReference type="OrthoDB" id="543629at2759"/>
<proteinExistence type="predicted"/>
<dbReference type="EMBL" id="PGGS01000013">
    <property type="protein sequence ID" value="PNH12196.1"/>
    <property type="molecule type" value="Genomic_DNA"/>
</dbReference>
<feature type="region of interest" description="Disordered" evidence="1">
    <location>
        <begin position="52"/>
        <end position="71"/>
    </location>
</feature>
<gene>
    <name evidence="3" type="ORF">TSOC_000885</name>
</gene>
<keyword evidence="4" id="KW-1185">Reference proteome</keyword>
<dbReference type="InterPro" id="IPR058912">
    <property type="entry name" value="HTH_animal"/>
</dbReference>
<sequence>MPVPQQHYKARFAGPTNYVPPIANLFLAWYEFEFLQQYSTFAPVDIPDDSTAAERTAQEAQNERELLRPPSSSYGSYGRFIHFTSNVNEAAKRIIFISQFRRLQRIILDIDKFILEIAHLIVTLLERGYLQHRLLRQCADQLFFQPQLFLVQRRTPAYRDFMVRVRRAVHDLVSRKRRLSA</sequence>
<protein>
    <recommendedName>
        <fullName evidence="2">Helix-turn-helix domain-containing protein</fullName>
    </recommendedName>
</protein>
<accession>A0A2J8AI50</accession>
<feature type="domain" description="Helix-turn-helix" evidence="2">
    <location>
        <begin position="79"/>
        <end position="132"/>
    </location>
</feature>
<comment type="caution">
    <text evidence="3">The sequence shown here is derived from an EMBL/GenBank/DDBJ whole genome shotgun (WGS) entry which is preliminary data.</text>
</comment>